<dbReference type="RefSeq" id="WP_120242750.1">
    <property type="nucleotide sequence ID" value="NZ_RAPO01000001.1"/>
</dbReference>
<dbReference type="Gene3D" id="3.40.50.10740">
    <property type="entry name" value="Class I glutamine amidotransferase-like"/>
    <property type="match status" value="1"/>
</dbReference>
<comment type="similarity">
    <text evidence="1">Belongs to the peptidase S66 family.</text>
</comment>
<dbReference type="Pfam" id="PF02016">
    <property type="entry name" value="Peptidase_S66"/>
    <property type="match status" value="1"/>
</dbReference>
<dbReference type="AlphaFoldDB" id="A0A3R7DBA9"/>
<evidence type="ECO:0000256" key="3">
    <source>
        <dbReference type="SAM" id="MobiDB-lite"/>
    </source>
</evidence>
<evidence type="ECO:0000313" key="7">
    <source>
        <dbReference type="Proteomes" id="UP000283805"/>
    </source>
</evidence>
<keyword evidence="6" id="KW-0121">Carboxypeptidase</keyword>
<dbReference type="InterPro" id="IPR003507">
    <property type="entry name" value="S66_fam"/>
</dbReference>
<dbReference type="InterPro" id="IPR027461">
    <property type="entry name" value="Carboxypeptidase_A_C_sf"/>
</dbReference>
<dbReference type="InterPro" id="IPR040449">
    <property type="entry name" value="Peptidase_S66_N"/>
</dbReference>
<dbReference type="PANTHER" id="PTHR30237:SF4">
    <property type="entry name" value="LD-CARBOXYPEPTIDASE C-TERMINAL DOMAIN-CONTAINING PROTEIN"/>
    <property type="match status" value="1"/>
</dbReference>
<dbReference type="CDD" id="cd07062">
    <property type="entry name" value="Peptidase_S66_mccF_like"/>
    <property type="match status" value="1"/>
</dbReference>
<feature type="domain" description="LD-carboxypeptidase N-terminal" evidence="4">
    <location>
        <begin position="16"/>
        <end position="135"/>
    </location>
</feature>
<dbReference type="InterPro" id="IPR027478">
    <property type="entry name" value="LdcA_N"/>
</dbReference>
<evidence type="ECO:0000259" key="5">
    <source>
        <dbReference type="Pfam" id="PF17676"/>
    </source>
</evidence>
<accession>A0A3R7DBA9</accession>
<comment type="caution">
    <text evidence="6">The sequence shown here is derived from an EMBL/GenBank/DDBJ whole genome shotgun (WGS) entry which is preliminary data.</text>
</comment>
<reference evidence="6 7" key="1">
    <citation type="submission" date="2018-09" db="EMBL/GenBank/DDBJ databases">
        <title>Genomic Encyclopedia of Archaeal and Bacterial Type Strains, Phase II (KMG-II): from individual species to whole genera.</title>
        <authorList>
            <person name="Goeker M."/>
        </authorList>
    </citation>
    <scope>NUCLEOTIDE SEQUENCE [LARGE SCALE GENOMIC DNA]</scope>
    <source>
        <strain evidence="6 7">DSM 13151</strain>
    </source>
</reference>
<evidence type="ECO:0000256" key="1">
    <source>
        <dbReference type="ARBA" id="ARBA00010233"/>
    </source>
</evidence>
<dbReference type="SUPFAM" id="SSF52317">
    <property type="entry name" value="Class I glutamine amidotransferase-like"/>
    <property type="match status" value="1"/>
</dbReference>
<feature type="region of interest" description="Disordered" evidence="3">
    <location>
        <begin position="179"/>
        <end position="201"/>
    </location>
</feature>
<protein>
    <submittedName>
        <fullName evidence="6">Muramoyltetrapeptide carboxypeptidase LdcA involved in peptidoglycan recycling</fullName>
    </submittedName>
</protein>
<keyword evidence="2" id="KW-0378">Hydrolase</keyword>
<sequence length="350" mass="38983">MSSFVTPPPLERGSEIAVVAPSSNPTDEFPHVYELGLERLREVFDLEPVEYPTVSMAPEALADDPEARARDLIDAFAAPDIDGIIALIGGNDQIRVLEHLDPEILRENPTRFYGYSDNTNLALYLWNLGIVSYYGPCVFTELAMDGAMFDHTVEYAERAFFEESFGDLRPAERFTDAPGDWADPDSLAEHRDTEPNPGWRWAGGDAPVSGRVWGGCLEILDQQFLADRYLPDEDALDGTILAIETSEELPAPSWVEGVLRALGERGLLERFAGVLVGRPPARSHLEDRPPERREQYRAQQREAVEGVFATYNPDVPIVFDVDFGHTWPTTPIPIGGRVEIDPGAETVRFE</sequence>
<dbReference type="Pfam" id="PF17676">
    <property type="entry name" value="Peptidase_S66C"/>
    <property type="match status" value="1"/>
</dbReference>
<organism evidence="6 7">
    <name type="scientific">Halopiger aswanensis</name>
    <dbReference type="NCBI Taxonomy" id="148449"/>
    <lineage>
        <taxon>Archaea</taxon>
        <taxon>Methanobacteriati</taxon>
        <taxon>Methanobacteriota</taxon>
        <taxon>Stenosarchaea group</taxon>
        <taxon>Halobacteria</taxon>
        <taxon>Halobacteriales</taxon>
        <taxon>Natrialbaceae</taxon>
        <taxon>Halopiger</taxon>
    </lineage>
</organism>
<dbReference type="OrthoDB" id="55610at2157"/>
<keyword evidence="6" id="KW-0645">Protease</keyword>
<dbReference type="InterPro" id="IPR029062">
    <property type="entry name" value="Class_I_gatase-like"/>
</dbReference>
<dbReference type="PANTHER" id="PTHR30237">
    <property type="entry name" value="MURAMOYLTETRAPEPTIDE CARBOXYPEPTIDASE"/>
    <property type="match status" value="1"/>
</dbReference>
<gene>
    <name evidence="6" type="ORF">ATJ93_0162</name>
</gene>
<evidence type="ECO:0000259" key="4">
    <source>
        <dbReference type="Pfam" id="PF02016"/>
    </source>
</evidence>
<dbReference type="InterPro" id="IPR040921">
    <property type="entry name" value="Peptidase_S66C"/>
</dbReference>
<dbReference type="Proteomes" id="UP000283805">
    <property type="component" value="Unassembled WGS sequence"/>
</dbReference>
<dbReference type="SUPFAM" id="SSF141986">
    <property type="entry name" value="LD-carboxypeptidase A C-terminal domain-like"/>
    <property type="match status" value="1"/>
</dbReference>
<feature type="domain" description="LD-carboxypeptidase C-terminal" evidence="5">
    <location>
        <begin position="209"/>
        <end position="340"/>
    </location>
</feature>
<dbReference type="GO" id="GO:0004180">
    <property type="term" value="F:carboxypeptidase activity"/>
    <property type="evidence" value="ECO:0007669"/>
    <property type="project" value="UniProtKB-KW"/>
</dbReference>
<keyword evidence="7" id="KW-1185">Reference proteome</keyword>
<evidence type="ECO:0000256" key="2">
    <source>
        <dbReference type="ARBA" id="ARBA00022801"/>
    </source>
</evidence>
<name>A0A3R7DBA9_9EURY</name>
<dbReference type="Gene3D" id="3.50.30.60">
    <property type="entry name" value="LD-carboxypeptidase A C-terminal domain-like"/>
    <property type="match status" value="1"/>
</dbReference>
<dbReference type="EMBL" id="RAPO01000001">
    <property type="protein sequence ID" value="RKD97180.1"/>
    <property type="molecule type" value="Genomic_DNA"/>
</dbReference>
<proteinExistence type="inferred from homology"/>
<evidence type="ECO:0000313" key="6">
    <source>
        <dbReference type="EMBL" id="RKD97180.1"/>
    </source>
</evidence>